<dbReference type="Proteomes" id="UP001150603">
    <property type="component" value="Unassembled WGS sequence"/>
</dbReference>
<gene>
    <name evidence="1" type="ORF">FBU59_002267</name>
</gene>
<keyword evidence="2" id="KW-1185">Reference proteome</keyword>
<reference evidence="1" key="1">
    <citation type="submission" date="2022-07" db="EMBL/GenBank/DDBJ databases">
        <title>Phylogenomic reconstructions and comparative analyses of Kickxellomycotina fungi.</title>
        <authorList>
            <person name="Reynolds N.K."/>
            <person name="Stajich J.E."/>
            <person name="Barry K."/>
            <person name="Grigoriev I.V."/>
            <person name="Crous P."/>
            <person name="Smith M.E."/>
        </authorList>
    </citation>
    <scope>NUCLEOTIDE SEQUENCE</scope>
    <source>
        <strain evidence="1">NRRL 5244</strain>
    </source>
</reference>
<comment type="caution">
    <text evidence="1">The sequence shown here is derived from an EMBL/GenBank/DDBJ whole genome shotgun (WGS) entry which is preliminary data.</text>
</comment>
<evidence type="ECO:0000313" key="1">
    <source>
        <dbReference type="EMBL" id="KAJ1945574.1"/>
    </source>
</evidence>
<sequence length="993" mass="108284">MSGRETVEQAEQAAQIAEAETAADSGAMRRALSSGDLAGLEDMAEMHSYLAPGGHGKSMLTTDLVESPLEALVRQLTVELFQLYVIEDKKKKSRPVGSDKGEEANFIQQFRLGPSLRSGTSTPAVTMDGYFEPATQEPGVARPRPRHRLVQRTWMEEELIKARRVSTIDEHAEESILQALRSPDTIGARPSAAPAPPTAAPARKALSPGPAEDVALFANRPGNPSGGSRAPAAAAKQERARARPDLALGDLGAHPQEILQQLAQDRHPKSPRGYYRARDPAAPHRKATPDRAPTGISPAKASLLRAVGRRQSVRLQPGKGQIVVASAEAVDAGARARRSNSLPDLVHVPETREVSYRELQRKAARTVALTKTRHANVARRAERVVLGSARSIRDRKRGAKRPDVDMHLVAYNLPPPVPLRVRRDQFRATPEPLIVVRQPAPAPALRRGMGTRDAELLRVHNQLLGAQAVLSRHTSIAARRLATPATAAAAATAGAAVTVGEQHGRGSADESAKVAGKSAVRSEALDVVMLDYAVDEHEEDAQALSEPPAEPPAEPQRWRTATRRSLRRKDGPSRTDPEVPAVPASASASTPASTARRLLVHGSAYRVYSGLKARGDSYLFLFSDVLVVTTKLGTDANTRVLLAPSTDASRVPDARFRVHMVIPVAGASLRFARDGGSKRLGEDDDAEERRLQRQEERIRRACHTFEKNTSEAVVYLINRNIIEPLPELIAGFLHRCTALSRRQLGQFLGAGVLGENLHENPTLDEIEQEKLFHRQIWSAFLDRCDVVGVPIDEALRAALFYVRLPNNPRAISVLLEVAALHWHAKNIDHAKSADHPATGLFVPESPDVAVKLAFSIMTVNTELHNPLLRDEIQPEVAFRDLAAKFRAALVDDPAVAAKRKGNVLRKRDQPRVVTIMEVPTDELRAIFDRVAANRLVTSSDARPAAPEFDIEWVRDANDPNALVLSDDQVAQEIEDVYCDPGFRDGLLFNASSD</sequence>
<feature type="non-terminal residue" evidence="1">
    <location>
        <position position="993"/>
    </location>
</feature>
<dbReference type="EMBL" id="JANBPW010001212">
    <property type="protein sequence ID" value="KAJ1945574.1"/>
    <property type="molecule type" value="Genomic_DNA"/>
</dbReference>
<accession>A0ACC1JBZ3</accession>
<organism evidence="1 2">
    <name type="scientific">Linderina macrospora</name>
    <dbReference type="NCBI Taxonomy" id="4868"/>
    <lineage>
        <taxon>Eukaryota</taxon>
        <taxon>Fungi</taxon>
        <taxon>Fungi incertae sedis</taxon>
        <taxon>Zoopagomycota</taxon>
        <taxon>Kickxellomycotina</taxon>
        <taxon>Kickxellomycetes</taxon>
        <taxon>Kickxellales</taxon>
        <taxon>Kickxellaceae</taxon>
        <taxon>Linderina</taxon>
    </lineage>
</organism>
<name>A0ACC1JBZ3_9FUNG</name>
<evidence type="ECO:0000313" key="2">
    <source>
        <dbReference type="Proteomes" id="UP001150603"/>
    </source>
</evidence>
<proteinExistence type="predicted"/>
<protein>
    <submittedName>
        <fullName evidence="1">Uncharacterized protein</fullName>
    </submittedName>
</protein>